<dbReference type="PROSITE" id="PS51257">
    <property type="entry name" value="PROKAR_LIPOPROTEIN"/>
    <property type="match status" value="1"/>
</dbReference>
<reference evidence="4" key="1">
    <citation type="submission" date="2018-05" db="EMBL/GenBank/DDBJ databases">
        <authorList>
            <person name="Feng T."/>
        </authorList>
    </citation>
    <scope>NUCLEOTIDE SEQUENCE [LARGE SCALE GENOMIC DNA]</scope>
    <source>
        <strain evidence="4">S27</strain>
    </source>
</reference>
<comment type="caution">
    <text evidence="3">The sequence shown here is derived from an EMBL/GenBank/DDBJ whole genome shotgun (WGS) entry which is preliminary data.</text>
</comment>
<dbReference type="OrthoDB" id="9029372at2"/>
<protein>
    <submittedName>
        <fullName evidence="3">Uncharacterized protein</fullName>
    </submittedName>
</protein>
<organism evidence="3 4">
    <name type="scientific">Paraburkholderia lacunae</name>
    <dbReference type="NCBI Taxonomy" id="2211104"/>
    <lineage>
        <taxon>Bacteria</taxon>
        <taxon>Pseudomonadati</taxon>
        <taxon>Pseudomonadota</taxon>
        <taxon>Betaproteobacteria</taxon>
        <taxon>Burkholderiales</taxon>
        <taxon>Burkholderiaceae</taxon>
        <taxon>Paraburkholderia</taxon>
    </lineage>
</organism>
<feature type="signal peptide" evidence="2">
    <location>
        <begin position="1"/>
        <end position="27"/>
    </location>
</feature>
<name>A0A370NF94_9BURK</name>
<keyword evidence="4" id="KW-1185">Reference proteome</keyword>
<evidence type="ECO:0000256" key="2">
    <source>
        <dbReference type="SAM" id="SignalP"/>
    </source>
</evidence>
<dbReference type="AlphaFoldDB" id="A0A370NF94"/>
<sequence>MSISRNHWLSITIVACLGIGASSVALAHVDVGVNIGIPGVAYAPEPVYAPPPPVYVQPPPVVVVSPGWYGERYYDGHRYWERREWEERHHDHREWHDARDYRGGPRGDWRGHDGGGHDDWHGHGGDHGRGDH</sequence>
<feature type="region of interest" description="Disordered" evidence="1">
    <location>
        <begin position="113"/>
        <end position="132"/>
    </location>
</feature>
<evidence type="ECO:0000256" key="1">
    <source>
        <dbReference type="SAM" id="MobiDB-lite"/>
    </source>
</evidence>
<gene>
    <name evidence="3" type="ORF">DLM46_04800</name>
</gene>
<evidence type="ECO:0000313" key="3">
    <source>
        <dbReference type="EMBL" id="RDK04286.1"/>
    </source>
</evidence>
<dbReference type="Proteomes" id="UP000254875">
    <property type="component" value="Unassembled WGS sequence"/>
</dbReference>
<feature type="chain" id="PRO_5016629977" evidence="2">
    <location>
        <begin position="28"/>
        <end position="132"/>
    </location>
</feature>
<accession>A0A370NF94</accession>
<dbReference type="EMBL" id="QHKS01000002">
    <property type="protein sequence ID" value="RDK04286.1"/>
    <property type="molecule type" value="Genomic_DNA"/>
</dbReference>
<proteinExistence type="predicted"/>
<evidence type="ECO:0000313" key="4">
    <source>
        <dbReference type="Proteomes" id="UP000254875"/>
    </source>
</evidence>
<keyword evidence="2" id="KW-0732">Signal</keyword>
<dbReference type="RefSeq" id="WP_115099613.1">
    <property type="nucleotide sequence ID" value="NZ_QHKS01000002.1"/>
</dbReference>